<gene>
    <name evidence="2" type="ORF">A6F68_00594</name>
</gene>
<dbReference type="AlphaFoldDB" id="A0A1B2AAD9"/>
<keyword evidence="3" id="KW-1185">Reference proteome</keyword>
<dbReference type="RefSeq" id="WP_067676123.1">
    <property type="nucleotide sequence ID" value="NZ_CP016591.1"/>
</dbReference>
<feature type="signal peptide" evidence="1">
    <location>
        <begin position="1"/>
        <end position="23"/>
    </location>
</feature>
<sequence length="286" mass="29996">MHEIRFSCRAVVAAMALAVCVAAAPPTATSAPAPTYADLADLSDAADLVVHAKIAKAIAVPAERAANVAPGRARVYIEAETLGLIAGSAPLGESIRYLVDVPLDAKGKIPKLKKREVLLFARAVAGRPGELQLVGPNAQLDWNPALDARVKPILADLALRDAAPAITGIRDALSVAGTLAGESETQVFLGTRSGDPVSLTVIRRPGMAPTWGVSFGEIVDQAARPPERETLAWYRLACFLPGQLPAGANLAQDSASRSRAAEDYRFVMQQLGPCPRNLAAETLAAR</sequence>
<evidence type="ECO:0000313" key="2">
    <source>
        <dbReference type="EMBL" id="ANY19127.1"/>
    </source>
</evidence>
<dbReference type="EMBL" id="CP016591">
    <property type="protein sequence ID" value="ANY19127.1"/>
    <property type="molecule type" value="Genomic_DNA"/>
</dbReference>
<name>A0A1B2AAD9_9SPHN</name>
<feature type="chain" id="PRO_5008533987" evidence="1">
    <location>
        <begin position="24"/>
        <end position="286"/>
    </location>
</feature>
<keyword evidence="1" id="KW-0732">Signal</keyword>
<protein>
    <submittedName>
        <fullName evidence="2">Uncharacterized protein</fullName>
    </submittedName>
</protein>
<dbReference type="Proteomes" id="UP000092932">
    <property type="component" value="Chromosome"/>
</dbReference>
<proteinExistence type="predicted"/>
<dbReference type="PATRIC" id="fig|692370.5.peg.608"/>
<dbReference type="KEGG" id="ado:A6F68_00594"/>
<evidence type="ECO:0000256" key="1">
    <source>
        <dbReference type="SAM" id="SignalP"/>
    </source>
</evidence>
<reference evidence="2 3" key="1">
    <citation type="submission" date="2016-07" db="EMBL/GenBank/DDBJ databases">
        <title>Complete genome sequence of Altererythrobacter dongtanensis KCTC 22672, a type strain with esterase isolated from tidal flat.</title>
        <authorList>
            <person name="Cheng H."/>
            <person name="Wu Y.-H."/>
            <person name="Zhou P."/>
            <person name="Huo Y.-Y."/>
            <person name="Wang C.-S."/>
            <person name="Xu X.-W."/>
        </authorList>
    </citation>
    <scope>NUCLEOTIDE SEQUENCE [LARGE SCALE GENOMIC DNA]</scope>
    <source>
        <strain evidence="2 3">KCTC 22672</strain>
    </source>
</reference>
<accession>A0A1B2AAD9</accession>
<evidence type="ECO:0000313" key="3">
    <source>
        <dbReference type="Proteomes" id="UP000092932"/>
    </source>
</evidence>
<organism evidence="2 3">
    <name type="scientific">Tsuneonella dongtanensis</name>
    <dbReference type="NCBI Taxonomy" id="692370"/>
    <lineage>
        <taxon>Bacteria</taxon>
        <taxon>Pseudomonadati</taxon>
        <taxon>Pseudomonadota</taxon>
        <taxon>Alphaproteobacteria</taxon>
        <taxon>Sphingomonadales</taxon>
        <taxon>Erythrobacteraceae</taxon>
        <taxon>Tsuneonella</taxon>
    </lineage>
</organism>